<protein>
    <submittedName>
        <fullName evidence="2">Uncharacterized protein</fullName>
    </submittedName>
</protein>
<evidence type="ECO:0000256" key="1">
    <source>
        <dbReference type="SAM" id="MobiDB-lite"/>
    </source>
</evidence>
<reference evidence="2 3" key="1">
    <citation type="submission" date="2024-11" db="EMBL/GenBank/DDBJ databases">
        <title>Adaptive evolution of stress response genes in parasites aligns with host niche diversity.</title>
        <authorList>
            <person name="Hahn C."/>
            <person name="Resl P."/>
        </authorList>
    </citation>
    <scope>NUCLEOTIDE SEQUENCE [LARGE SCALE GENOMIC DNA]</scope>
    <source>
        <strain evidence="2">EGGRZ-B1_66</strain>
        <tissue evidence="2">Body</tissue>
    </source>
</reference>
<feature type="region of interest" description="Disordered" evidence="1">
    <location>
        <begin position="22"/>
        <end position="43"/>
    </location>
</feature>
<dbReference type="EMBL" id="JBJKFK010001045">
    <property type="protein sequence ID" value="KAL3314282.1"/>
    <property type="molecule type" value="Genomic_DNA"/>
</dbReference>
<keyword evidence="3" id="KW-1185">Reference proteome</keyword>
<sequence length="243" mass="27241">MTTPESLPKYSPLIAMANSARSPLSSYNSSPSLQRSSQSVAPDSSGIETINALARSLGLPNLPQSELITQFLRRLAPEVLAWIQRRLDNLLMPSRERDHETMKIDQEGVEGKDYYVTGKFLSSSSKARLLQTAWSKLLVVFFLRRNVDLYDCWCQCMAAVSKLNTHAGGNGTASSAATAPSHLPMISYRWLYRLRRLWTECDLLKNENFVELVMSIILLDSGKSRLCEKNSTSFNYNAHSITS</sequence>
<dbReference type="Proteomes" id="UP001626550">
    <property type="component" value="Unassembled WGS sequence"/>
</dbReference>
<gene>
    <name evidence="2" type="ORF">Ciccas_007106</name>
</gene>
<comment type="caution">
    <text evidence="2">The sequence shown here is derived from an EMBL/GenBank/DDBJ whole genome shotgun (WGS) entry which is preliminary data.</text>
</comment>
<feature type="compositionally biased region" description="Low complexity" evidence="1">
    <location>
        <begin position="22"/>
        <end position="39"/>
    </location>
</feature>
<name>A0ABD2Q3T5_9PLAT</name>
<accession>A0ABD2Q3T5</accession>
<proteinExistence type="predicted"/>
<evidence type="ECO:0000313" key="2">
    <source>
        <dbReference type="EMBL" id="KAL3314282.1"/>
    </source>
</evidence>
<evidence type="ECO:0000313" key="3">
    <source>
        <dbReference type="Proteomes" id="UP001626550"/>
    </source>
</evidence>
<organism evidence="2 3">
    <name type="scientific">Cichlidogyrus casuarinus</name>
    <dbReference type="NCBI Taxonomy" id="1844966"/>
    <lineage>
        <taxon>Eukaryota</taxon>
        <taxon>Metazoa</taxon>
        <taxon>Spiralia</taxon>
        <taxon>Lophotrochozoa</taxon>
        <taxon>Platyhelminthes</taxon>
        <taxon>Monogenea</taxon>
        <taxon>Monopisthocotylea</taxon>
        <taxon>Dactylogyridea</taxon>
        <taxon>Ancyrocephalidae</taxon>
        <taxon>Cichlidogyrus</taxon>
    </lineage>
</organism>
<dbReference type="AlphaFoldDB" id="A0ABD2Q3T5"/>